<organism evidence="9 10">
    <name type="scientific">Arsukibacterium ikkense</name>
    <dbReference type="NCBI Taxonomy" id="336831"/>
    <lineage>
        <taxon>Bacteria</taxon>
        <taxon>Pseudomonadati</taxon>
        <taxon>Pseudomonadota</taxon>
        <taxon>Gammaproteobacteria</taxon>
        <taxon>Chromatiales</taxon>
        <taxon>Chromatiaceae</taxon>
        <taxon>Arsukibacterium</taxon>
    </lineage>
</organism>
<dbReference type="SUPFAM" id="SSF89447">
    <property type="entry name" value="AbrB/MazE/MraZ-like"/>
    <property type="match status" value="1"/>
</dbReference>
<dbReference type="OrthoDB" id="9807753at2"/>
<dbReference type="CDD" id="cd16321">
    <property type="entry name" value="MraZ_C"/>
    <property type="match status" value="1"/>
</dbReference>
<dbReference type="HAMAP" id="MF_01008">
    <property type="entry name" value="MraZ"/>
    <property type="match status" value="1"/>
</dbReference>
<comment type="subunit">
    <text evidence="7">Forms oligomers.</text>
</comment>
<evidence type="ECO:0000313" key="9">
    <source>
        <dbReference type="EMBL" id="KKO45038.1"/>
    </source>
</evidence>
<dbReference type="InterPro" id="IPR020603">
    <property type="entry name" value="MraZ_dom"/>
</dbReference>
<keyword evidence="4 7" id="KW-0805">Transcription regulation</keyword>
<keyword evidence="9" id="KW-0132">Cell division</keyword>
<dbReference type="InterPro" id="IPR035642">
    <property type="entry name" value="MraZ_N"/>
</dbReference>
<dbReference type="Proteomes" id="UP000034228">
    <property type="component" value="Unassembled WGS sequence"/>
</dbReference>
<dbReference type="GO" id="GO:0003700">
    <property type="term" value="F:DNA-binding transcription factor activity"/>
    <property type="evidence" value="ECO:0007669"/>
    <property type="project" value="UniProtKB-UniRule"/>
</dbReference>
<keyword evidence="6 7" id="KW-0804">Transcription</keyword>
<comment type="similarity">
    <text evidence="7">Belongs to the MraZ family.</text>
</comment>
<dbReference type="InterPro" id="IPR038619">
    <property type="entry name" value="MraZ_sf"/>
</dbReference>
<evidence type="ECO:0000256" key="2">
    <source>
        <dbReference type="ARBA" id="ARBA00022490"/>
    </source>
</evidence>
<sequence>MFRGSFTLTLDDKGRLALPARYREILLSENQGHLICTIDLHDPCLLLYPLADWEEIEEKLKCLSSLNPQERRLQRLLLGNATDCDMDKSGRILVPAPLRQHAGLSKNIRLVGQLNKFEIWDEAAWHERLNADIELEQAQAGNVELSERLQDFVL</sequence>
<feature type="domain" description="SpoVT-AbrB" evidence="8">
    <location>
        <begin position="81"/>
        <end position="124"/>
    </location>
</feature>
<dbReference type="AlphaFoldDB" id="A0A0M2V7A2"/>
<evidence type="ECO:0000256" key="3">
    <source>
        <dbReference type="ARBA" id="ARBA00022737"/>
    </source>
</evidence>
<dbReference type="Pfam" id="PF02381">
    <property type="entry name" value="MraZ"/>
    <property type="match status" value="2"/>
</dbReference>
<gene>
    <name evidence="7" type="primary">mraZ</name>
    <name evidence="9" type="ORF">WG68_12955</name>
</gene>
<dbReference type="PANTHER" id="PTHR34701">
    <property type="entry name" value="TRANSCRIPTIONAL REGULATOR MRAZ"/>
    <property type="match status" value="1"/>
</dbReference>
<dbReference type="PATRIC" id="fig|336831.14.peg.1823"/>
<name>A0A0M2V7A2_9GAMM</name>
<dbReference type="STRING" id="336831.WG68_12955"/>
<comment type="subcellular location">
    <subcellularLocation>
        <location evidence="7">Cytoplasm</location>
        <location evidence="7">Nucleoid</location>
    </subcellularLocation>
</comment>
<evidence type="ECO:0000256" key="6">
    <source>
        <dbReference type="ARBA" id="ARBA00023163"/>
    </source>
</evidence>
<dbReference type="PANTHER" id="PTHR34701:SF1">
    <property type="entry name" value="TRANSCRIPTIONAL REGULATOR MRAZ"/>
    <property type="match status" value="1"/>
</dbReference>
<dbReference type="RefSeq" id="WP_046558119.1">
    <property type="nucleotide sequence ID" value="NZ_LAHO01000012.1"/>
</dbReference>
<dbReference type="InterPro" id="IPR003444">
    <property type="entry name" value="MraZ"/>
</dbReference>
<feature type="domain" description="SpoVT-AbrB" evidence="8">
    <location>
        <begin position="5"/>
        <end position="52"/>
    </location>
</feature>
<dbReference type="GO" id="GO:0051301">
    <property type="term" value="P:cell division"/>
    <property type="evidence" value="ECO:0007669"/>
    <property type="project" value="UniProtKB-KW"/>
</dbReference>
<comment type="caution">
    <text evidence="9">The sequence shown here is derived from an EMBL/GenBank/DDBJ whole genome shotgun (WGS) entry which is preliminary data.</text>
</comment>
<dbReference type="CDD" id="cd16320">
    <property type="entry name" value="MraZ_N"/>
    <property type="match status" value="1"/>
</dbReference>
<dbReference type="PROSITE" id="PS51740">
    <property type="entry name" value="SPOVT_ABRB"/>
    <property type="match status" value="2"/>
</dbReference>
<evidence type="ECO:0000259" key="8">
    <source>
        <dbReference type="PROSITE" id="PS51740"/>
    </source>
</evidence>
<protein>
    <recommendedName>
        <fullName evidence="1 7">Transcriptional regulator MraZ</fullName>
    </recommendedName>
</protein>
<evidence type="ECO:0000313" key="10">
    <source>
        <dbReference type="Proteomes" id="UP000034228"/>
    </source>
</evidence>
<keyword evidence="10" id="KW-1185">Reference proteome</keyword>
<keyword evidence="3" id="KW-0677">Repeat</keyword>
<dbReference type="EMBL" id="LAHO01000012">
    <property type="protein sequence ID" value="KKO45038.1"/>
    <property type="molecule type" value="Genomic_DNA"/>
</dbReference>
<keyword evidence="5 7" id="KW-0238">DNA-binding</keyword>
<dbReference type="InterPro" id="IPR007159">
    <property type="entry name" value="SpoVT-AbrB_dom"/>
</dbReference>
<dbReference type="GO" id="GO:0000976">
    <property type="term" value="F:transcription cis-regulatory region binding"/>
    <property type="evidence" value="ECO:0007669"/>
    <property type="project" value="TreeGrafter"/>
</dbReference>
<evidence type="ECO:0000256" key="7">
    <source>
        <dbReference type="HAMAP-Rule" id="MF_01008"/>
    </source>
</evidence>
<dbReference type="GO" id="GO:0009295">
    <property type="term" value="C:nucleoid"/>
    <property type="evidence" value="ECO:0007669"/>
    <property type="project" value="UniProtKB-SubCell"/>
</dbReference>
<accession>A0A0M2V7A2</accession>
<dbReference type="NCBIfam" id="TIGR00242">
    <property type="entry name" value="division/cell wall cluster transcriptional repressor MraZ"/>
    <property type="match status" value="1"/>
</dbReference>
<evidence type="ECO:0000256" key="4">
    <source>
        <dbReference type="ARBA" id="ARBA00023015"/>
    </source>
</evidence>
<proteinExistence type="inferred from homology"/>
<dbReference type="InterPro" id="IPR037914">
    <property type="entry name" value="SpoVT-AbrB_sf"/>
</dbReference>
<keyword evidence="9" id="KW-0131">Cell cycle</keyword>
<evidence type="ECO:0000256" key="5">
    <source>
        <dbReference type="ARBA" id="ARBA00023125"/>
    </source>
</evidence>
<dbReference type="InterPro" id="IPR035644">
    <property type="entry name" value="MraZ_C"/>
</dbReference>
<reference evidence="9 10" key="1">
    <citation type="submission" date="2015-03" db="EMBL/GenBank/DDBJ databases">
        <title>Draft genome sequences of two protease-producing strains of Arsukibacterium isolated from two cold and alkaline environments.</title>
        <authorList>
            <person name="Lylloff J.E."/>
            <person name="Skov L.B."/>
            <person name="Jepsen M."/>
            <person name="Hallin P.F."/>
            <person name="Sorensen S.J."/>
            <person name="Stougaard P."/>
            <person name="Glaring M.A."/>
        </authorList>
    </citation>
    <scope>NUCLEOTIDE SEQUENCE [LARGE SCALE GENOMIC DNA]</scope>
    <source>
        <strain evidence="9 10">GCM72</strain>
    </source>
</reference>
<keyword evidence="2 7" id="KW-0963">Cytoplasm</keyword>
<dbReference type="Gene3D" id="3.40.1550.20">
    <property type="entry name" value="Transcriptional regulator MraZ domain"/>
    <property type="match status" value="1"/>
</dbReference>
<dbReference type="GO" id="GO:0005737">
    <property type="term" value="C:cytoplasm"/>
    <property type="evidence" value="ECO:0007669"/>
    <property type="project" value="UniProtKB-UniRule"/>
</dbReference>
<dbReference type="GO" id="GO:2000143">
    <property type="term" value="P:negative regulation of DNA-templated transcription initiation"/>
    <property type="evidence" value="ECO:0007669"/>
    <property type="project" value="TreeGrafter"/>
</dbReference>
<evidence type="ECO:0000256" key="1">
    <source>
        <dbReference type="ARBA" id="ARBA00013860"/>
    </source>
</evidence>